<sequence>MTRRSPTAMTGSATCQRIEGDVRHGVQPAFCGRPACVRRVWCGEHAARVFAAPVGDAGQDVPAQDEVSA</sequence>
<name>A0A318QT09_9PROT</name>
<dbReference type="Proteomes" id="UP000247814">
    <property type="component" value="Unassembled WGS sequence"/>
</dbReference>
<comment type="caution">
    <text evidence="1">The sequence shown here is derived from an EMBL/GenBank/DDBJ whole genome shotgun (WGS) entry which is preliminary data.</text>
</comment>
<proteinExistence type="predicted"/>
<organism evidence="1 2">
    <name type="scientific">Komagataeibacter sucrofermentans</name>
    <dbReference type="NCBI Taxonomy" id="1053551"/>
    <lineage>
        <taxon>Bacteria</taxon>
        <taxon>Pseudomonadati</taxon>
        <taxon>Pseudomonadota</taxon>
        <taxon>Alphaproteobacteria</taxon>
        <taxon>Acetobacterales</taxon>
        <taxon>Acetobacteraceae</taxon>
        <taxon>Komagataeibacter</taxon>
    </lineage>
</organism>
<keyword evidence="2" id="KW-1185">Reference proteome</keyword>
<gene>
    <name evidence="1" type="ORF">CFR77_11415</name>
</gene>
<evidence type="ECO:0000313" key="1">
    <source>
        <dbReference type="EMBL" id="PYD78279.1"/>
    </source>
</evidence>
<reference evidence="1 2" key="1">
    <citation type="submission" date="2017-07" db="EMBL/GenBank/DDBJ databases">
        <title>A draft genome sequence of Komagataeibacter sucrofermentans LMG 18788.</title>
        <authorList>
            <person name="Skraban J."/>
            <person name="Cleenwerck I."/>
            <person name="Vandamme P."/>
            <person name="Trcek J."/>
        </authorList>
    </citation>
    <scope>NUCLEOTIDE SEQUENCE [LARGE SCALE GENOMIC DNA]</scope>
    <source>
        <strain evidence="1 2">LMG 18788</strain>
    </source>
</reference>
<accession>A0A318QT09</accession>
<dbReference type="EMBL" id="NKUA01000015">
    <property type="protein sequence ID" value="PYD78279.1"/>
    <property type="molecule type" value="Genomic_DNA"/>
</dbReference>
<evidence type="ECO:0000313" key="2">
    <source>
        <dbReference type="Proteomes" id="UP000247814"/>
    </source>
</evidence>
<dbReference type="AlphaFoldDB" id="A0A318QT09"/>
<dbReference type="OrthoDB" id="7276905at2"/>
<protein>
    <submittedName>
        <fullName evidence="1">Uncharacterized protein</fullName>
    </submittedName>
</protein>
<dbReference type="RefSeq" id="WP_078525169.1">
    <property type="nucleotide sequence ID" value="NZ_CP137147.1"/>
</dbReference>